<dbReference type="PROSITE" id="PS51257">
    <property type="entry name" value="PROKAR_LIPOPROTEIN"/>
    <property type="match status" value="1"/>
</dbReference>
<name>A0A167AG30_9BACL</name>
<evidence type="ECO:0000256" key="3">
    <source>
        <dbReference type="SAM" id="MobiDB-lite"/>
    </source>
</evidence>
<comment type="caution">
    <text evidence="6">The sequence shown here is derived from an EMBL/GenBank/DDBJ whole genome shotgun (WGS) entry which is preliminary data.</text>
</comment>
<feature type="region of interest" description="Disordered" evidence="3">
    <location>
        <begin position="40"/>
        <end position="60"/>
    </location>
</feature>
<reference evidence="6 7" key="1">
    <citation type="submission" date="2016-02" db="EMBL/GenBank/DDBJ databases">
        <title>Paenibacillus sp. LPB0068, isolated from Crassostrea gigas.</title>
        <authorList>
            <person name="Shin S.-K."/>
            <person name="Yi H."/>
        </authorList>
    </citation>
    <scope>NUCLEOTIDE SEQUENCE [LARGE SCALE GENOMIC DNA]</scope>
    <source>
        <strain evidence="6 7">LPB0068</strain>
    </source>
</reference>
<protein>
    <submittedName>
        <fullName evidence="6">Metal-binding protein</fullName>
    </submittedName>
</protein>
<dbReference type="EMBL" id="LSFN01000044">
    <property type="protein sequence ID" value="OAB70978.1"/>
    <property type="molecule type" value="Genomic_DNA"/>
</dbReference>
<dbReference type="RefSeq" id="WP_068661323.1">
    <property type="nucleotide sequence ID" value="NZ_CP017770.1"/>
</dbReference>
<evidence type="ECO:0000256" key="2">
    <source>
        <dbReference type="ARBA" id="ARBA00022833"/>
    </source>
</evidence>
<keyword evidence="2" id="KW-0862">Zinc</keyword>
<sequence length="239" mass="27312">MKIASMKWMLLLALGLLLVGCQATEAKEELADGSLTTEVVDSHSQGNNDSDDHDHDHSEEDEKIYKGYFEDNQVEHRSLSDWEGNWQSVYPYLLDGTLDEVFTHKAEATGKMSATEYKEYYEIGYKTDTERIVIQGDTVTFFTDGEEVSGKYEADGFEILTYEAKNKGVRYIFKLVEPTEGLPQYIQFSDHRIAPDVSDHYHLYGGDDREALLEEVVNWPTYYPSTMDGHTIAHEMIAH</sequence>
<dbReference type="KEGG" id="pcx:LPB68_08510"/>
<dbReference type="STRING" id="1763538.LPB68_08510"/>
<organism evidence="6 7">
    <name type="scientific">Paenibacillus crassostreae</name>
    <dbReference type="NCBI Taxonomy" id="1763538"/>
    <lineage>
        <taxon>Bacteria</taxon>
        <taxon>Bacillati</taxon>
        <taxon>Bacillota</taxon>
        <taxon>Bacilli</taxon>
        <taxon>Bacillales</taxon>
        <taxon>Paenibacillaceae</taxon>
        <taxon>Paenibacillus</taxon>
    </lineage>
</organism>
<feature type="signal peptide" evidence="4">
    <location>
        <begin position="1"/>
        <end position="26"/>
    </location>
</feature>
<evidence type="ECO:0000256" key="4">
    <source>
        <dbReference type="SAM" id="SignalP"/>
    </source>
</evidence>
<dbReference type="InterPro" id="IPR015304">
    <property type="entry name" value="ZinT_dom"/>
</dbReference>
<dbReference type="Proteomes" id="UP000077134">
    <property type="component" value="Unassembled WGS sequence"/>
</dbReference>
<evidence type="ECO:0000313" key="6">
    <source>
        <dbReference type="EMBL" id="OAB70978.1"/>
    </source>
</evidence>
<dbReference type="InterPro" id="IPR012674">
    <property type="entry name" value="Calycin"/>
</dbReference>
<keyword evidence="1 4" id="KW-0732">Signal</keyword>
<dbReference type="Gene3D" id="2.40.128.20">
    <property type="match status" value="1"/>
</dbReference>
<dbReference type="GO" id="GO:0008270">
    <property type="term" value="F:zinc ion binding"/>
    <property type="evidence" value="ECO:0007669"/>
    <property type="project" value="InterPro"/>
</dbReference>
<dbReference type="AlphaFoldDB" id="A0A167AG30"/>
<dbReference type="SUPFAM" id="SSF50814">
    <property type="entry name" value="Lipocalins"/>
    <property type="match status" value="1"/>
</dbReference>
<evidence type="ECO:0000313" key="7">
    <source>
        <dbReference type="Proteomes" id="UP000077134"/>
    </source>
</evidence>
<dbReference type="Pfam" id="PF09223">
    <property type="entry name" value="ZinT"/>
    <property type="match status" value="1"/>
</dbReference>
<dbReference type="OrthoDB" id="9810636at2"/>
<feature type="chain" id="PRO_5007883617" evidence="4">
    <location>
        <begin position="27"/>
        <end position="239"/>
    </location>
</feature>
<evidence type="ECO:0000259" key="5">
    <source>
        <dbReference type="Pfam" id="PF09223"/>
    </source>
</evidence>
<accession>A0A167AG30</accession>
<feature type="domain" description="ZinT" evidence="5">
    <location>
        <begin position="61"/>
        <end position="239"/>
    </location>
</feature>
<proteinExistence type="predicted"/>
<gene>
    <name evidence="6" type="ORF">PNBC_20660</name>
</gene>
<keyword evidence="7" id="KW-1185">Reference proteome</keyword>
<evidence type="ECO:0000256" key="1">
    <source>
        <dbReference type="ARBA" id="ARBA00022729"/>
    </source>
</evidence>
<feature type="compositionally biased region" description="Basic and acidic residues" evidence="3">
    <location>
        <begin position="50"/>
        <end position="60"/>
    </location>
</feature>